<feature type="transmembrane region" description="Helical" evidence="7">
    <location>
        <begin position="230"/>
        <end position="249"/>
    </location>
</feature>
<dbReference type="Gene3D" id="3.40.800.10">
    <property type="entry name" value="Ureohydrolase domain"/>
    <property type="match status" value="1"/>
</dbReference>
<dbReference type="GO" id="GO:0033389">
    <property type="term" value="P:putrescine biosynthetic process from arginine, via agmatine"/>
    <property type="evidence" value="ECO:0007669"/>
    <property type="project" value="TreeGrafter"/>
</dbReference>
<feature type="transmembrane region" description="Helical" evidence="7">
    <location>
        <begin position="315"/>
        <end position="337"/>
    </location>
</feature>
<dbReference type="AlphaFoldDB" id="A0AAI9YIJ1"/>
<dbReference type="PROSITE" id="PS51409">
    <property type="entry name" value="ARGINASE_2"/>
    <property type="match status" value="1"/>
</dbReference>
<reference evidence="8 9" key="1">
    <citation type="submission" date="2016-10" db="EMBL/GenBank/DDBJ databases">
        <title>The genome sequence of Colletotrichum fioriniae PJ7.</title>
        <authorList>
            <person name="Baroncelli R."/>
        </authorList>
    </citation>
    <scope>NUCLEOTIDE SEQUENCE [LARGE SCALE GENOMIC DNA]</scope>
    <source>
        <strain evidence="8 9">IMI 309622</strain>
    </source>
</reference>
<evidence type="ECO:0000256" key="7">
    <source>
        <dbReference type="SAM" id="Phobius"/>
    </source>
</evidence>
<gene>
    <name evidence="8" type="ORF">CCOS01_14967</name>
</gene>
<feature type="transmembrane region" description="Helical" evidence="7">
    <location>
        <begin position="44"/>
        <end position="63"/>
    </location>
</feature>
<keyword evidence="7" id="KW-1133">Transmembrane helix</keyword>
<dbReference type="GO" id="GO:0016020">
    <property type="term" value="C:membrane"/>
    <property type="evidence" value="ECO:0007669"/>
    <property type="project" value="InterPro"/>
</dbReference>
<feature type="transmembrane region" description="Helical" evidence="7">
    <location>
        <begin position="198"/>
        <end position="218"/>
    </location>
</feature>
<keyword evidence="7" id="KW-0812">Transmembrane</keyword>
<keyword evidence="7" id="KW-0472">Membrane</keyword>
<sequence length="805" mass="87561">MQRDQDTPNLTERTSLLRPRSTTPTSNPTDKHGLSMLRESKAGIQETIVLMQLSLPVITAYLLQNSFQTVSMMLVGRFYPESLSVAAFSYMFSTCTGWLIGMGGSTALDTLASTAFTSCDKHYTGILLQRAVIILTLFFIPVAVIWVYAEPLFIALGQDKSLSHESARFLTHLIPGGLGYIYFEILKKYLQAQGIVQPATYILLFTSPISAGLNYFFIQLSDFGVMGAPLATGIGYWLSFLGLLGYARFVRGYECWGGWDRRCLENLPAFARLAFLGFVHLGTEFWAFEIVALVAGRLGPLPLASQSILMTADQVLVTIPFGIGVATSIRVGGLLGLRDRTAAVRSVRAAIFLTLGVATSIMTLLIASRSRFAAIFTPDKTVVSYTARVLPWVAFFQIFDGLNGSCGGSLRGIGKQNLGATINALSYYMVALPLGTWMAFSGWELSGLWIGQTVGMILVAGLELADHSAFAGITTYGLLRHLPCLQDESVAFDIATIGIPFDSGVTYRPGARFGPSAIRQASRHLTLAGGYNVPQHVNPLKFWGQALDCGDIQASPHDKEVAMKDIEKGYTSLLQRPAYTKSSTAESNDLRTIPRLLTLGGDHTILLPILRSIHKVYGPVSVIHFDSHLDSWNPTQGAPSDAAQITHGSFFYWANQEGLISNSSNMHAGLRTTLSGLGDYDEDELCGFTRIEAREIDDIGTRGIIKKIIDRVGTDKPVYLSIDIDTLDPAFAPATGTPETGGWSTRELRAIIRGLSDVNIIAADVVEVSPVYDTNAEVTSLAAADLIYEIMSTFVRRGPMTLANE</sequence>
<evidence type="ECO:0000313" key="9">
    <source>
        <dbReference type="Proteomes" id="UP001240678"/>
    </source>
</evidence>
<name>A0AAI9YIJ1_9PEZI</name>
<keyword evidence="2" id="KW-0479">Metal-binding</keyword>
<feature type="transmembrane region" description="Helical" evidence="7">
    <location>
        <begin position="83"/>
        <end position="101"/>
    </location>
</feature>
<dbReference type="RefSeq" id="XP_060306294.1">
    <property type="nucleotide sequence ID" value="XM_060463109.1"/>
</dbReference>
<evidence type="ECO:0000256" key="3">
    <source>
        <dbReference type="ARBA" id="ARBA00022801"/>
    </source>
</evidence>
<dbReference type="Proteomes" id="UP001240678">
    <property type="component" value="Unassembled WGS sequence"/>
</dbReference>
<dbReference type="GO" id="GO:0015297">
    <property type="term" value="F:antiporter activity"/>
    <property type="evidence" value="ECO:0007669"/>
    <property type="project" value="InterPro"/>
</dbReference>
<evidence type="ECO:0000313" key="8">
    <source>
        <dbReference type="EMBL" id="KAK1511205.1"/>
    </source>
</evidence>
<dbReference type="Pfam" id="PF00491">
    <property type="entry name" value="Arginase"/>
    <property type="match status" value="1"/>
</dbReference>
<feature type="transmembrane region" description="Helical" evidence="7">
    <location>
        <begin position="131"/>
        <end position="149"/>
    </location>
</feature>
<dbReference type="CDD" id="cd11592">
    <property type="entry name" value="Agmatinase_PAH"/>
    <property type="match status" value="1"/>
</dbReference>
<dbReference type="PANTHER" id="PTHR11358">
    <property type="entry name" value="ARGINASE/AGMATINASE"/>
    <property type="match status" value="1"/>
</dbReference>
<dbReference type="PANTHER" id="PTHR11358:SF30">
    <property type="entry name" value="AGMATINASE 1-RELATED"/>
    <property type="match status" value="1"/>
</dbReference>
<dbReference type="PROSITE" id="PS01053">
    <property type="entry name" value="ARGINASE_1"/>
    <property type="match status" value="1"/>
</dbReference>
<dbReference type="PRINTS" id="PR00116">
    <property type="entry name" value="ARGINASE"/>
</dbReference>
<feature type="transmembrane region" description="Helical" evidence="7">
    <location>
        <begin position="169"/>
        <end position="186"/>
    </location>
</feature>
<dbReference type="GeneID" id="85346656"/>
<dbReference type="InterPro" id="IPR045069">
    <property type="entry name" value="MATE_euk"/>
</dbReference>
<comment type="caution">
    <text evidence="8">The sequence shown here is derived from an EMBL/GenBank/DDBJ whole genome shotgun (WGS) entry which is preliminary data.</text>
</comment>
<dbReference type="InterPro" id="IPR006035">
    <property type="entry name" value="Ureohydrolase"/>
</dbReference>
<protein>
    <submittedName>
        <fullName evidence="8">MatE family transporter</fullName>
    </submittedName>
</protein>
<comment type="similarity">
    <text evidence="1">Belongs to the multi antimicrobial extrusion (MATE) (TC 2.A.66.1) family.</text>
</comment>
<dbReference type="GO" id="GO:0042910">
    <property type="term" value="F:xenobiotic transmembrane transporter activity"/>
    <property type="evidence" value="ECO:0007669"/>
    <property type="project" value="InterPro"/>
</dbReference>
<comment type="similarity">
    <text evidence="4 5">Belongs to the arginase family.</text>
</comment>
<dbReference type="GO" id="GO:0008783">
    <property type="term" value="F:agmatinase activity"/>
    <property type="evidence" value="ECO:0007669"/>
    <property type="project" value="TreeGrafter"/>
</dbReference>
<feature type="transmembrane region" description="Helical" evidence="7">
    <location>
        <begin position="349"/>
        <end position="369"/>
    </location>
</feature>
<dbReference type="GO" id="GO:0046872">
    <property type="term" value="F:metal ion binding"/>
    <property type="evidence" value="ECO:0007669"/>
    <property type="project" value="UniProtKB-KW"/>
</dbReference>
<dbReference type="SUPFAM" id="SSF52768">
    <property type="entry name" value="Arginase/deacetylase"/>
    <property type="match status" value="1"/>
</dbReference>
<evidence type="ECO:0000256" key="5">
    <source>
        <dbReference type="RuleBase" id="RU003684"/>
    </source>
</evidence>
<dbReference type="CDD" id="cd13132">
    <property type="entry name" value="MATE_eukaryotic"/>
    <property type="match status" value="1"/>
</dbReference>
<evidence type="ECO:0000256" key="4">
    <source>
        <dbReference type="PROSITE-ProRule" id="PRU00742"/>
    </source>
</evidence>
<feature type="region of interest" description="Disordered" evidence="6">
    <location>
        <begin position="1"/>
        <end position="33"/>
    </location>
</feature>
<dbReference type="EMBL" id="MOOE01000022">
    <property type="protein sequence ID" value="KAK1511205.1"/>
    <property type="molecule type" value="Genomic_DNA"/>
</dbReference>
<dbReference type="GO" id="GO:1990961">
    <property type="term" value="P:xenobiotic detoxification by transmembrane export across the plasma membrane"/>
    <property type="evidence" value="ECO:0007669"/>
    <property type="project" value="InterPro"/>
</dbReference>
<dbReference type="NCBIfam" id="TIGR00797">
    <property type="entry name" value="matE"/>
    <property type="match status" value="1"/>
</dbReference>
<organism evidence="8 9">
    <name type="scientific">Colletotrichum costaricense</name>
    <dbReference type="NCBI Taxonomy" id="1209916"/>
    <lineage>
        <taxon>Eukaryota</taxon>
        <taxon>Fungi</taxon>
        <taxon>Dikarya</taxon>
        <taxon>Ascomycota</taxon>
        <taxon>Pezizomycotina</taxon>
        <taxon>Sordariomycetes</taxon>
        <taxon>Hypocreomycetidae</taxon>
        <taxon>Glomerellales</taxon>
        <taxon>Glomerellaceae</taxon>
        <taxon>Colletotrichum</taxon>
        <taxon>Colletotrichum acutatum species complex</taxon>
    </lineage>
</organism>
<accession>A0AAI9YIJ1</accession>
<proteinExistence type="inferred from homology"/>
<evidence type="ECO:0000256" key="1">
    <source>
        <dbReference type="ARBA" id="ARBA00010199"/>
    </source>
</evidence>
<dbReference type="Pfam" id="PF01554">
    <property type="entry name" value="MatE"/>
    <property type="match status" value="2"/>
</dbReference>
<evidence type="ECO:0000256" key="2">
    <source>
        <dbReference type="ARBA" id="ARBA00022723"/>
    </source>
</evidence>
<keyword evidence="3 5" id="KW-0378">Hydrolase</keyword>
<dbReference type="InterPro" id="IPR020855">
    <property type="entry name" value="Ureohydrolase_Mn_BS"/>
</dbReference>
<dbReference type="FunFam" id="3.40.800.10:FF:000014">
    <property type="entry name" value="Arginase family protein"/>
    <property type="match status" value="1"/>
</dbReference>
<dbReference type="InterPro" id="IPR023696">
    <property type="entry name" value="Ureohydrolase_dom_sf"/>
</dbReference>
<evidence type="ECO:0000256" key="6">
    <source>
        <dbReference type="SAM" id="MobiDB-lite"/>
    </source>
</evidence>
<feature type="transmembrane region" description="Helical" evidence="7">
    <location>
        <begin position="270"/>
        <end position="295"/>
    </location>
</feature>
<keyword evidence="9" id="KW-1185">Reference proteome</keyword>
<dbReference type="InterPro" id="IPR002528">
    <property type="entry name" value="MATE_fam"/>
</dbReference>
<feature type="compositionally biased region" description="Low complexity" evidence="6">
    <location>
        <begin position="18"/>
        <end position="28"/>
    </location>
</feature>